<proteinExistence type="predicted"/>
<dbReference type="RefSeq" id="WP_341405387.1">
    <property type="nucleotide sequence ID" value="NZ_JBBUKT010000005.1"/>
</dbReference>
<accession>A0ABU9AWD4</accession>
<reference evidence="2 3" key="1">
    <citation type="submission" date="2024-04" db="EMBL/GenBank/DDBJ databases">
        <title>Luteolibacter sp. isolated from soil.</title>
        <authorList>
            <person name="An J."/>
        </authorList>
    </citation>
    <scope>NUCLEOTIDE SEQUENCE [LARGE SCALE GENOMIC DNA]</scope>
    <source>
        <strain evidence="2 3">Y139</strain>
    </source>
</reference>
<dbReference type="EMBL" id="JBBUKT010000005">
    <property type="protein sequence ID" value="MEK7951710.1"/>
    <property type="molecule type" value="Genomic_DNA"/>
</dbReference>
<gene>
    <name evidence="2" type="ORF">WKV53_14425</name>
</gene>
<organism evidence="2 3">
    <name type="scientific">Luteolibacter soli</name>
    <dbReference type="NCBI Taxonomy" id="3135280"/>
    <lineage>
        <taxon>Bacteria</taxon>
        <taxon>Pseudomonadati</taxon>
        <taxon>Verrucomicrobiota</taxon>
        <taxon>Verrucomicrobiia</taxon>
        <taxon>Verrucomicrobiales</taxon>
        <taxon>Verrucomicrobiaceae</taxon>
        <taxon>Luteolibacter</taxon>
    </lineage>
</organism>
<keyword evidence="1" id="KW-0812">Transmembrane</keyword>
<feature type="transmembrane region" description="Helical" evidence="1">
    <location>
        <begin position="12"/>
        <end position="33"/>
    </location>
</feature>
<protein>
    <submittedName>
        <fullName evidence="2">Uncharacterized protein</fullName>
    </submittedName>
</protein>
<keyword evidence="1" id="KW-0472">Membrane</keyword>
<keyword evidence="1" id="KW-1133">Transmembrane helix</keyword>
<comment type="caution">
    <text evidence="2">The sequence shown here is derived from an EMBL/GenBank/DDBJ whole genome shotgun (WGS) entry which is preliminary data.</text>
</comment>
<dbReference type="Proteomes" id="UP001371305">
    <property type="component" value="Unassembled WGS sequence"/>
</dbReference>
<feature type="transmembrane region" description="Helical" evidence="1">
    <location>
        <begin position="82"/>
        <end position="102"/>
    </location>
</feature>
<evidence type="ECO:0000256" key="1">
    <source>
        <dbReference type="SAM" id="Phobius"/>
    </source>
</evidence>
<feature type="transmembrane region" description="Helical" evidence="1">
    <location>
        <begin position="53"/>
        <end position="70"/>
    </location>
</feature>
<evidence type="ECO:0000313" key="3">
    <source>
        <dbReference type="Proteomes" id="UP001371305"/>
    </source>
</evidence>
<name>A0ABU9AWD4_9BACT</name>
<keyword evidence="3" id="KW-1185">Reference proteome</keyword>
<sequence>MIHEVHVSVRLALFQMMVVVLGVFMTRAAFLAAGYPEQSLGWNAGALLVRNHGFVLMLVPVGWTAAAMYFENYGTGWWSRRWTLVSGMTLLVGLGFLFFWSFSNPYDGRMRITEMGNM</sequence>
<evidence type="ECO:0000313" key="2">
    <source>
        <dbReference type="EMBL" id="MEK7951710.1"/>
    </source>
</evidence>